<dbReference type="PANTHER" id="PTHR12277:SF81">
    <property type="entry name" value="PROTEIN ABHD13"/>
    <property type="match status" value="1"/>
</dbReference>
<accession>A0A2V4A061</accession>
<keyword evidence="3" id="KW-1185">Reference proteome</keyword>
<comment type="caution">
    <text evidence="2">The sequence shown here is derived from an EMBL/GenBank/DDBJ whole genome shotgun (WGS) entry which is preliminary data.</text>
</comment>
<gene>
    <name evidence="2" type="ORF">DF185_06355</name>
</gene>
<feature type="domain" description="BD-FAE-like" evidence="1">
    <location>
        <begin position="72"/>
        <end position="167"/>
    </location>
</feature>
<dbReference type="RefSeq" id="WP_110359899.1">
    <property type="nucleotide sequence ID" value="NZ_QFLI01000002.1"/>
</dbReference>
<proteinExistence type="predicted"/>
<evidence type="ECO:0000313" key="2">
    <source>
        <dbReference type="EMBL" id="PXY02265.1"/>
    </source>
</evidence>
<dbReference type="InterPro" id="IPR049492">
    <property type="entry name" value="BD-FAE-like_dom"/>
</dbReference>
<reference evidence="2 3" key="1">
    <citation type="submission" date="2018-05" db="EMBL/GenBank/DDBJ databases">
        <title>Marinifilum breve JC075T sp. nov., a marine bacterium isolated from Yongle Blue Hole in the South China Sea.</title>
        <authorList>
            <person name="Fu T."/>
        </authorList>
    </citation>
    <scope>NUCLEOTIDE SEQUENCE [LARGE SCALE GENOMIC DNA]</scope>
    <source>
        <strain evidence="2 3">JC075</strain>
    </source>
</reference>
<name>A0A2V4A061_9BACT</name>
<dbReference type="Gene3D" id="3.40.50.1820">
    <property type="entry name" value="alpha/beta hydrolase"/>
    <property type="match status" value="1"/>
</dbReference>
<evidence type="ECO:0000313" key="3">
    <source>
        <dbReference type="Proteomes" id="UP000248079"/>
    </source>
</evidence>
<protein>
    <recommendedName>
        <fullName evidence="1">BD-FAE-like domain-containing protein</fullName>
    </recommendedName>
</protein>
<sequence length="288" mass="32562">MNMKLFVAHLLVIVLFVSCKQDAKEIKKSSDEIVLLDHDPVVKSKNEMPKSLPILFRSGDHKLVGRVLMAHGSNAKPTVIFLHGNPGFEKNEETGQFLRRQGYNTVFFSYSGTWGNEGVFNYKNSIEDIKSLVIYLKRNAKYFRIDTSKISLCGHSMGADIAILGGKEIEGLNTIISIDPWDAYNALQSKSEEELNQYISNVEKRPCIKLSSGADFVNEIIFNQEMSLETALHSNVSFHIFSSKELEMAFKEHHKDIADVNIHVLHACDHSFSDKRMELAKVIIKSLQ</sequence>
<dbReference type="PROSITE" id="PS51257">
    <property type="entry name" value="PROKAR_LIPOPROTEIN"/>
    <property type="match status" value="1"/>
</dbReference>
<dbReference type="AlphaFoldDB" id="A0A2V4A061"/>
<dbReference type="EMBL" id="QFLI01000002">
    <property type="protein sequence ID" value="PXY02265.1"/>
    <property type="molecule type" value="Genomic_DNA"/>
</dbReference>
<dbReference type="InterPro" id="IPR029058">
    <property type="entry name" value="AB_hydrolase_fold"/>
</dbReference>
<dbReference type="OrthoDB" id="9803990at2"/>
<dbReference type="Pfam" id="PF20434">
    <property type="entry name" value="BD-FAE"/>
    <property type="match status" value="1"/>
</dbReference>
<dbReference type="PANTHER" id="PTHR12277">
    <property type="entry name" value="ALPHA/BETA HYDROLASE DOMAIN-CONTAINING PROTEIN"/>
    <property type="match status" value="1"/>
</dbReference>
<organism evidence="2 3">
    <name type="scientific">Marinifilum breve</name>
    <dbReference type="NCBI Taxonomy" id="2184082"/>
    <lineage>
        <taxon>Bacteria</taxon>
        <taxon>Pseudomonadati</taxon>
        <taxon>Bacteroidota</taxon>
        <taxon>Bacteroidia</taxon>
        <taxon>Marinilabiliales</taxon>
        <taxon>Marinifilaceae</taxon>
    </lineage>
</organism>
<evidence type="ECO:0000259" key="1">
    <source>
        <dbReference type="Pfam" id="PF20434"/>
    </source>
</evidence>
<dbReference type="SUPFAM" id="SSF53474">
    <property type="entry name" value="alpha/beta-Hydrolases"/>
    <property type="match status" value="1"/>
</dbReference>
<dbReference type="Proteomes" id="UP000248079">
    <property type="component" value="Unassembled WGS sequence"/>
</dbReference>